<keyword evidence="1" id="KW-1133">Transmembrane helix</keyword>
<dbReference type="VEuPathDB" id="FungiDB:PV09_08096"/>
<dbReference type="AlphaFoldDB" id="A0A0D1YHP9"/>
<sequence length="671" mass="73218">MIADGDVGRTNTGALADCSTGDVSIVQIFARSTLFVDFILKKLSMDKETSSQAVSDPALKEPITRENELLRDNFELGDHPVSKEEPLKDRLWLFEVFSWLLCTLGLVAIAIILSVTQDKPVPSWTAHNRHTGVKFTVTINSVISLFSTLVKSTLLIPVVASLHQLKWIWFKDERPLAHIKMFEGAGKGPLGSVILIWTLRGRALACLGAFIVIASLGVDFTLQQLVTYPLRPAERGSAAVARSNAYSGVRPGALTGTPAVELPMLTAAYRGAYNFNATDLFLPTPNCSTGNCTWPEIYTSIGVCGVCNDITTLLNVSCSTYNYETIETDENGNITGRTVVGAPIPYCNFTLPGGQGISGNLQYPITLQVNDSAAGGDSYFSNGMSAHFTSFTIIRATPTNMQDSVNDTTRQWYNFTNVNATECGFDVCVKKYASSMNNTIFTETILDTFTNTTDLSISDAQGTVKSVIIQPQSTWTNHSDAKDANIFEIDPLTMIGLRFMFAPSSSNSFWDGAAYDDGAGHVSADSDIVSYLSNLDNNGTSGMIDSIAAAMTKRMREAPGNEAVGLGSEATGILSQDVPYVNVRWGWISFPASLVFLAFLFLVMTIFENTRKGAMLWKSNSLANFYHPLTKDGRDTLQTGQNAAEAEEIAEKMQVQWRKTEAGYRLVQRHE</sequence>
<feature type="transmembrane region" description="Helical" evidence="1">
    <location>
        <begin position="203"/>
        <end position="222"/>
    </location>
</feature>
<dbReference type="RefSeq" id="XP_016210256.1">
    <property type="nucleotide sequence ID" value="XM_016361950.1"/>
</dbReference>
<dbReference type="PANTHER" id="PTHR35394:SF5">
    <property type="entry name" value="DUF3176 DOMAIN-CONTAINING PROTEIN"/>
    <property type="match status" value="1"/>
</dbReference>
<keyword evidence="3" id="KW-1185">Reference proteome</keyword>
<accession>A0A0D1YHP9</accession>
<dbReference type="Pfam" id="PF11374">
    <property type="entry name" value="DUF3176"/>
    <property type="match status" value="1"/>
</dbReference>
<feature type="transmembrane region" description="Helical" evidence="1">
    <location>
        <begin position="585"/>
        <end position="607"/>
    </location>
</feature>
<evidence type="ECO:0000256" key="1">
    <source>
        <dbReference type="SAM" id="Phobius"/>
    </source>
</evidence>
<reference evidence="2 3" key="1">
    <citation type="submission" date="2015-01" db="EMBL/GenBank/DDBJ databases">
        <title>The Genome Sequence of Ochroconis gallopava CBS43764.</title>
        <authorList>
            <consortium name="The Broad Institute Genomics Platform"/>
            <person name="Cuomo C."/>
            <person name="de Hoog S."/>
            <person name="Gorbushina A."/>
            <person name="Stielow B."/>
            <person name="Teixiera M."/>
            <person name="Abouelleil A."/>
            <person name="Chapman S.B."/>
            <person name="Priest M."/>
            <person name="Young S.K."/>
            <person name="Wortman J."/>
            <person name="Nusbaum C."/>
            <person name="Birren B."/>
        </authorList>
    </citation>
    <scope>NUCLEOTIDE SEQUENCE [LARGE SCALE GENOMIC DNA]</scope>
    <source>
        <strain evidence="2 3">CBS 43764</strain>
    </source>
</reference>
<dbReference type="InterPro" id="IPR021514">
    <property type="entry name" value="DUF3176"/>
</dbReference>
<gene>
    <name evidence="2" type="ORF">PV09_08096</name>
</gene>
<proteinExistence type="predicted"/>
<dbReference type="STRING" id="253628.A0A0D1YHP9"/>
<protein>
    <submittedName>
        <fullName evidence="2">Uncharacterized protein</fullName>
    </submittedName>
</protein>
<keyword evidence="1" id="KW-0472">Membrane</keyword>
<feature type="transmembrane region" description="Helical" evidence="1">
    <location>
        <begin position="135"/>
        <end position="162"/>
    </location>
</feature>
<dbReference type="Proteomes" id="UP000053259">
    <property type="component" value="Unassembled WGS sequence"/>
</dbReference>
<dbReference type="GeneID" id="27316069"/>
<evidence type="ECO:0000313" key="2">
    <source>
        <dbReference type="EMBL" id="KIW00387.1"/>
    </source>
</evidence>
<dbReference type="PANTHER" id="PTHR35394">
    <property type="entry name" value="DUF3176 DOMAIN-CONTAINING PROTEIN"/>
    <property type="match status" value="1"/>
</dbReference>
<dbReference type="EMBL" id="KN847564">
    <property type="protein sequence ID" value="KIW00387.1"/>
    <property type="molecule type" value="Genomic_DNA"/>
</dbReference>
<dbReference type="InParanoid" id="A0A0D1YHP9"/>
<name>A0A0D1YHP9_9PEZI</name>
<evidence type="ECO:0000313" key="3">
    <source>
        <dbReference type="Proteomes" id="UP000053259"/>
    </source>
</evidence>
<dbReference type="OrthoDB" id="5376804at2759"/>
<dbReference type="HOGENOM" id="CLU_015092_4_0_1"/>
<keyword evidence="1" id="KW-0812">Transmembrane</keyword>
<organism evidence="2 3">
    <name type="scientific">Verruconis gallopava</name>
    <dbReference type="NCBI Taxonomy" id="253628"/>
    <lineage>
        <taxon>Eukaryota</taxon>
        <taxon>Fungi</taxon>
        <taxon>Dikarya</taxon>
        <taxon>Ascomycota</taxon>
        <taxon>Pezizomycotina</taxon>
        <taxon>Dothideomycetes</taxon>
        <taxon>Pleosporomycetidae</taxon>
        <taxon>Venturiales</taxon>
        <taxon>Sympoventuriaceae</taxon>
        <taxon>Verruconis</taxon>
    </lineage>
</organism>
<feature type="transmembrane region" description="Helical" evidence="1">
    <location>
        <begin position="92"/>
        <end position="115"/>
    </location>
</feature>